<dbReference type="GO" id="GO:0000049">
    <property type="term" value="F:tRNA binding"/>
    <property type="evidence" value="ECO:0007669"/>
    <property type="project" value="UniProtKB-UniRule"/>
</dbReference>
<dbReference type="EC" id="3.1.3.-" evidence="12"/>
<dbReference type="PANTHER" id="PTHR47545">
    <property type="entry name" value="MULTIFUNCTIONAL CCA PROTEIN"/>
    <property type="match status" value="1"/>
</dbReference>
<evidence type="ECO:0000256" key="11">
    <source>
        <dbReference type="ARBA" id="ARBA00022884"/>
    </source>
</evidence>
<name>A0AB94IE33_9GAMM</name>
<dbReference type="PIRSF" id="PIRSF000813">
    <property type="entry name" value="CCA_bact"/>
    <property type="match status" value="1"/>
</dbReference>
<keyword evidence="15" id="KW-1185">Reference proteome</keyword>
<keyword evidence="6 12" id="KW-0547">Nucleotide-binding</keyword>
<feature type="binding site" evidence="12">
    <location>
        <position position="11"/>
    </location>
    <ligand>
        <name>ATP</name>
        <dbReference type="ChEBI" id="CHEBI:30616"/>
    </ligand>
</feature>
<comment type="cofactor">
    <cofactor evidence="12">
        <name>Ni(2+)</name>
        <dbReference type="ChEBI" id="CHEBI:49786"/>
    </cofactor>
    <text evidence="12">Nickel for phosphatase activity.</text>
</comment>
<evidence type="ECO:0000313" key="14">
    <source>
        <dbReference type="EMBL" id="TEA27725.1"/>
    </source>
</evidence>
<dbReference type="PANTHER" id="PTHR47545:SF1">
    <property type="entry name" value="MULTIFUNCTIONAL CCA PROTEIN"/>
    <property type="match status" value="1"/>
</dbReference>
<proteinExistence type="inferred from homology"/>
<dbReference type="NCBIfam" id="NF008137">
    <property type="entry name" value="PRK10885.1"/>
    <property type="match status" value="1"/>
</dbReference>
<feature type="binding site" evidence="12">
    <location>
        <position position="8"/>
    </location>
    <ligand>
        <name>CTP</name>
        <dbReference type="ChEBI" id="CHEBI:37563"/>
    </ligand>
</feature>
<feature type="domain" description="HD" evidence="13">
    <location>
        <begin position="228"/>
        <end position="329"/>
    </location>
</feature>
<keyword evidence="10 12" id="KW-0460">Magnesium</keyword>
<feature type="binding site" evidence="12">
    <location>
        <position position="137"/>
    </location>
    <ligand>
        <name>CTP</name>
        <dbReference type="ChEBI" id="CHEBI:37563"/>
    </ligand>
</feature>
<feature type="binding site" evidence="12">
    <location>
        <position position="21"/>
    </location>
    <ligand>
        <name>Mg(2+)</name>
        <dbReference type="ChEBI" id="CHEBI:18420"/>
    </ligand>
</feature>
<keyword evidence="5 12" id="KW-0479">Metal-binding</keyword>
<dbReference type="Pfam" id="PF01743">
    <property type="entry name" value="PolyA_pol"/>
    <property type="match status" value="1"/>
</dbReference>
<dbReference type="Gene3D" id="3.30.460.10">
    <property type="entry name" value="Beta Polymerase, domain 2"/>
    <property type="match status" value="1"/>
</dbReference>
<feature type="binding site" evidence="12">
    <location>
        <position position="140"/>
    </location>
    <ligand>
        <name>CTP</name>
        <dbReference type="ChEBI" id="CHEBI:37563"/>
    </ligand>
</feature>
<evidence type="ECO:0000256" key="9">
    <source>
        <dbReference type="ARBA" id="ARBA00022840"/>
    </source>
</evidence>
<dbReference type="GO" id="GO:0001680">
    <property type="term" value="P:tRNA 3'-terminal CCA addition"/>
    <property type="evidence" value="ECO:0007669"/>
    <property type="project" value="UniProtKB-UniRule"/>
</dbReference>
<dbReference type="GO" id="GO:0005524">
    <property type="term" value="F:ATP binding"/>
    <property type="evidence" value="ECO:0007669"/>
    <property type="project" value="UniProtKB-UniRule"/>
</dbReference>
<feature type="binding site" evidence="12">
    <location>
        <position position="91"/>
    </location>
    <ligand>
        <name>CTP</name>
        <dbReference type="ChEBI" id="CHEBI:37563"/>
    </ligand>
</feature>
<evidence type="ECO:0000256" key="3">
    <source>
        <dbReference type="ARBA" id="ARBA00022694"/>
    </source>
</evidence>
<evidence type="ECO:0000256" key="4">
    <source>
        <dbReference type="ARBA" id="ARBA00022695"/>
    </source>
</evidence>
<dbReference type="Gene3D" id="1.10.3090.10">
    <property type="entry name" value="cca-adding enzyme, domain 2"/>
    <property type="match status" value="1"/>
</dbReference>
<evidence type="ECO:0000256" key="10">
    <source>
        <dbReference type="ARBA" id="ARBA00022842"/>
    </source>
</evidence>
<feature type="binding site" evidence="12">
    <location>
        <position position="23"/>
    </location>
    <ligand>
        <name>Mg(2+)</name>
        <dbReference type="ChEBI" id="CHEBI:18420"/>
    </ligand>
</feature>
<feature type="binding site" evidence="12">
    <location>
        <position position="11"/>
    </location>
    <ligand>
        <name>CTP</name>
        <dbReference type="ChEBI" id="CHEBI:37563"/>
    </ligand>
</feature>
<keyword evidence="4 12" id="KW-0548">Nucleotidyltransferase</keyword>
<feature type="binding site" evidence="12">
    <location>
        <position position="8"/>
    </location>
    <ligand>
        <name>ATP</name>
        <dbReference type="ChEBI" id="CHEBI:30616"/>
    </ligand>
</feature>
<evidence type="ECO:0000256" key="6">
    <source>
        <dbReference type="ARBA" id="ARBA00022741"/>
    </source>
</evidence>
<accession>A0AB94IE33</accession>
<evidence type="ECO:0000256" key="8">
    <source>
        <dbReference type="ARBA" id="ARBA00022801"/>
    </source>
</evidence>
<dbReference type="AlphaFoldDB" id="A0AB94IE33"/>
<keyword evidence="3 12" id="KW-0819">tRNA processing</keyword>
<dbReference type="CDD" id="cd05398">
    <property type="entry name" value="NT_ClassII-CCAase"/>
    <property type="match status" value="1"/>
</dbReference>
<dbReference type="GO" id="GO:0000287">
    <property type="term" value="F:magnesium ion binding"/>
    <property type="evidence" value="ECO:0007669"/>
    <property type="project" value="UniProtKB-UniRule"/>
</dbReference>
<keyword evidence="12" id="KW-0511">Multifunctional enzyme</keyword>
<comment type="miscellaneous">
    <text evidence="12">A single active site specifically recognizes both ATP and CTP and is responsible for their addition.</text>
</comment>
<sequence>MEIYLVGGAVRDKLLQLPVTDKDWVVVGATPQQLLAQGYQQVGHDFPVFLHPKTKQEYALARTERKSGKGYTGFICDFNPDITLEQDLIRRDLTINAIAQAPSGEFIDPFNGIGDLNQKLLRHISIAFREDPLRVLRVARFAARYHYLGFTIAEETLQLMQQMVIEGEINYLTPERVWKETEKALKTHDPQIYFEVLHQCGALNVLFPEVEKLFGVPAPAKWHPEIDSGIHTLLALKQSAQLTAEPETRFAVLCHDLGKGMTPQNQWPHHKDHGIAAVPIIRQLCARLKIPNHYRAIALFVCQYHDELHIIDQLSAKRIIELFNGIDVWRHPQHLKQLIICSTADYHGRTGMEDWPYPQATYLINVYEAAKKVDVQHIIAEGFKGAEIKNELEKRRIEAIALAKLSLSLTK</sequence>
<evidence type="ECO:0000256" key="7">
    <source>
        <dbReference type="ARBA" id="ARBA00022800"/>
    </source>
</evidence>
<dbReference type="HAMAP" id="MF_01262">
    <property type="entry name" value="CCA_bact_type2"/>
    <property type="match status" value="1"/>
</dbReference>
<comment type="function">
    <text evidence="12">Catalyzes the addition and repair of the essential 3'-terminal CCA sequence in tRNAs without using a nucleic acid template. Adds these three nucleotides in the order of C, C, and A to the tRNA nucleotide-73, using CTP and ATP as substrates and producing inorganic pyrophosphate. tRNA 3'-terminal CCA addition is required both for tRNA processing and repair. Also involved in tRNA surveillance by mediating tandem CCA addition to generate a CCACCA at the 3' terminus of unstable tRNAs. While stable tRNAs receive only 3'-terminal CCA, unstable tRNAs are marked with CCACCA and rapidly degraded.</text>
</comment>
<dbReference type="Pfam" id="PF12627">
    <property type="entry name" value="PolyA_pol_RNAbd"/>
    <property type="match status" value="1"/>
</dbReference>
<dbReference type="GO" id="GO:0004810">
    <property type="term" value="F:CCA tRNA nucleotidyltransferase activity"/>
    <property type="evidence" value="ECO:0007669"/>
    <property type="project" value="UniProtKB-UniRule"/>
</dbReference>
<comment type="similarity">
    <text evidence="12">Belongs to the tRNA nucleotidyltransferase/poly(A) polymerase family. Bacterial CCA-adding enzyme type 1 subfamily.</text>
</comment>
<dbReference type="EMBL" id="AWGA01000023">
    <property type="protein sequence ID" value="TEA27725.1"/>
    <property type="molecule type" value="Genomic_DNA"/>
</dbReference>
<organism evidence="14 15">
    <name type="scientific">Candidatus Schmidhempelia bombi str. Bimp</name>
    <dbReference type="NCBI Taxonomy" id="1387197"/>
    <lineage>
        <taxon>Bacteria</taxon>
        <taxon>Pseudomonadati</taxon>
        <taxon>Pseudomonadota</taxon>
        <taxon>Gammaproteobacteria</taxon>
        <taxon>Orbales</taxon>
        <taxon>Orbaceae</taxon>
        <taxon>Candidatus Schmidhempelia</taxon>
    </lineage>
</organism>
<dbReference type="HAMAP" id="MF_01261">
    <property type="entry name" value="CCA_bact_type1"/>
    <property type="match status" value="1"/>
</dbReference>
<evidence type="ECO:0000256" key="2">
    <source>
        <dbReference type="ARBA" id="ARBA00022679"/>
    </source>
</evidence>
<dbReference type="PROSITE" id="PS51831">
    <property type="entry name" value="HD"/>
    <property type="match status" value="1"/>
</dbReference>
<comment type="subunit">
    <text evidence="12">Monomer. Can also form homodimers and oligomers.</text>
</comment>
<keyword evidence="2 12" id="KW-0808">Transferase</keyword>
<feature type="binding site" evidence="12">
    <location>
        <position position="91"/>
    </location>
    <ligand>
        <name>ATP</name>
        <dbReference type="ChEBI" id="CHEBI:30616"/>
    </ligand>
</feature>
<feature type="binding site" evidence="12">
    <location>
        <position position="137"/>
    </location>
    <ligand>
        <name>ATP</name>
        <dbReference type="ChEBI" id="CHEBI:30616"/>
    </ligand>
</feature>
<protein>
    <recommendedName>
        <fullName evidence="12">Multifunctional CCA protein</fullName>
    </recommendedName>
    <domain>
        <recommendedName>
            <fullName evidence="12">CCA-adding enzyme</fullName>
            <ecNumber evidence="12">2.7.7.72</ecNumber>
        </recommendedName>
        <alternativeName>
            <fullName evidence="12">CCA tRNA nucleotidyltransferase</fullName>
        </alternativeName>
        <alternativeName>
            <fullName evidence="12">tRNA CCA-pyrophosphorylase</fullName>
        </alternativeName>
        <alternativeName>
            <fullName evidence="12">tRNA adenylyl-/cytidylyl-transferase</fullName>
        </alternativeName>
        <alternativeName>
            <fullName evidence="12">tRNA nucleotidyltransferase</fullName>
        </alternativeName>
        <alternativeName>
            <fullName evidence="12">tRNA-NT</fullName>
        </alternativeName>
    </domain>
    <domain>
        <recommendedName>
            <fullName evidence="12">2'-nucleotidase</fullName>
            <ecNumber evidence="12">3.1.3.-</ecNumber>
        </recommendedName>
    </domain>
    <domain>
        <recommendedName>
            <fullName evidence="12">2',3'-cyclic phosphodiesterase</fullName>
            <ecNumber evidence="12">3.1.4.-</ecNumber>
        </recommendedName>
    </domain>
    <domain>
        <recommendedName>
            <fullName evidence="12">Phosphatase</fullName>
        </recommendedName>
    </domain>
</protein>
<reference evidence="14 15" key="1">
    <citation type="journal article" date="2014" name="Appl. Environ. Microbiol.">
        <title>Genomic features of a bumble bee symbiont reflect its host environment.</title>
        <authorList>
            <person name="Martinson V.G."/>
            <person name="Magoc T."/>
            <person name="Koch H."/>
            <person name="Salzberg S.L."/>
            <person name="Moran N.A."/>
        </authorList>
    </citation>
    <scope>NUCLEOTIDE SEQUENCE [LARGE SCALE GENOMIC DNA]</scope>
    <source>
        <strain evidence="14 15">Bimp</strain>
    </source>
</reference>
<comment type="cofactor">
    <cofactor evidence="12">
        <name>Mg(2+)</name>
        <dbReference type="ChEBI" id="CHEBI:18420"/>
    </cofactor>
    <text evidence="12">Magnesium is required for nucleotidyltransferase activity.</text>
</comment>
<dbReference type="Proteomes" id="UP000506160">
    <property type="component" value="Unassembled WGS sequence"/>
</dbReference>
<evidence type="ECO:0000256" key="1">
    <source>
        <dbReference type="ARBA" id="ARBA00022596"/>
    </source>
</evidence>
<comment type="catalytic activity">
    <reaction evidence="12">
        <text>a tRNA with a 3' CCA end + 2 CTP + ATP = a tRNA with a 3' CCACCA end + 3 diphosphate</text>
        <dbReference type="Rhea" id="RHEA:76235"/>
        <dbReference type="Rhea" id="RHEA-COMP:10468"/>
        <dbReference type="Rhea" id="RHEA-COMP:18655"/>
        <dbReference type="ChEBI" id="CHEBI:30616"/>
        <dbReference type="ChEBI" id="CHEBI:33019"/>
        <dbReference type="ChEBI" id="CHEBI:37563"/>
        <dbReference type="ChEBI" id="CHEBI:83071"/>
        <dbReference type="ChEBI" id="CHEBI:195187"/>
    </reaction>
</comment>
<dbReference type="InterPro" id="IPR012006">
    <property type="entry name" value="CCA_bact"/>
</dbReference>
<dbReference type="InterPro" id="IPR006674">
    <property type="entry name" value="HD_domain"/>
</dbReference>
<gene>
    <name evidence="12" type="primary">cca</name>
    <name evidence="14" type="ORF">O970_02345</name>
</gene>
<dbReference type="GO" id="GO:0016791">
    <property type="term" value="F:phosphatase activity"/>
    <property type="evidence" value="ECO:0007669"/>
    <property type="project" value="UniProtKB-UniRule"/>
</dbReference>
<dbReference type="RefSeq" id="WP_024495577.1">
    <property type="nucleotide sequence ID" value="NZ_AWGA01000023.1"/>
</dbReference>
<comment type="catalytic activity">
    <reaction evidence="12">
        <text>a tRNA precursor + 2 CTP + ATP = a tRNA with a 3' CCA end + 3 diphosphate</text>
        <dbReference type="Rhea" id="RHEA:14433"/>
        <dbReference type="Rhea" id="RHEA-COMP:10465"/>
        <dbReference type="Rhea" id="RHEA-COMP:10468"/>
        <dbReference type="ChEBI" id="CHEBI:30616"/>
        <dbReference type="ChEBI" id="CHEBI:33019"/>
        <dbReference type="ChEBI" id="CHEBI:37563"/>
        <dbReference type="ChEBI" id="CHEBI:74896"/>
        <dbReference type="ChEBI" id="CHEBI:83071"/>
        <dbReference type="EC" id="2.7.7.72"/>
    </reaction>
</comment>
<dbReference type="SUPFAM" id="SSF81891">
    <property type="entry name" value="Poly A polymerase C-terminal region-like"/>
    <property type="match status" value="1"/>
</dbReference>
<dbReference type="CDD" id="cd00077">
    <property type="entry name" value="HDc"/>
    <property type="match status" value="1"/>
</dbReference>
<dbReference type="Pfam" id="PF01966">
    <property type="entry name" value="HD"/>
    <property type="match status" value="1"/>
</dbReference>
<keyword evidence="11 12" id="KW-0694">RNA-binding</keyword>
<evidence type="ECO:0000256" key="12">
    <source>
        <dbReference type="HAMAP-Rule" id="MF_01261"/>
    </source>
</evidence>
<keyword evidence="8 12" id="KW-0378">Hydrolase</keyword>
<evidence type="ECO:0000256" key="5">
    <source>
        <dbReference type="ARBA" id="ARBA00022723"/>
    </source>
</evidence>
<dbReference type="GO" id="GO:0004112">
    <property type="term" value="F:cyclic-nucleotide phosphodiesterase activity"/>
    <property type="evidence" value="ECO:0007669"/>
    <property type="project" value="UniProtKB-UniRule"/>
</dbReference>
<comment type="caution">
    <text evidence="14">The sequence shown here is derived from an EMBL/GenBank/DDBJ whole genome shotgun (WGS) entry which is preliminary data.</text>
</comment>
<dbReference type="EC" id="3.1.4.-" evidence="12"/>
<dbReference type="GO" id="GO:0042245">
    <property type="term" value="P:RNA repair"/>
    <property type="evidence" value="ECO:0007669"/>
    <property type="project" value="UniProtKB-KW"/>
</dbReference>
<keyword evidence="1 12" id="KW-0533">Nickel</keyword>
<dbReference type="InterPro" id="IPR003607">
    <property type="entry name" value="HD/PDEase_dom"/>
</dbReference>
<dbReference type="EC" id="2.7.7.72" evidence="12"/>
<dbReference type="InterPro" id="IPR032828">
    <property type="entry name" value="PolyA_RNA-bd"/>
</dbReference>
<dbReference type="InterPro" id="IPR002646">
    <property type="entry name" value="PolA_pol_head_dom"/>
</dbReference>
<feature type="binding site" evidence="12">
    <location>
        <position position="140"/>
    </location>
    <ligand>
        <name>ATP</name>
        <dbReference type="ChEBI" id="CHEBI:30616"/>
    </ligand>
</feature>
<evidence type="ECO:0000313" key="15">
    <source>
        <dbReference type="Proteomes" id="UP000506160"/>
    </source>
</evidence>
<comment type="domain">
    <text evidence="12">Comprises two domains: an N-terminal domain containing the nucleotidyltransferase activity and a C-terminal HD domain associated with both phosphodiesterase and phosphatase activities.</text>
</comment>
<keyword evidence="7 12" id="KW-0692">RNA repair</keyword>
<keyword evidence="9 12" id="KW-0067">ATP-binding</keyword>
<dbReference type="SUPFAM" id="SSF81301">
    <property type="entry name" value="Nucleotidyltransferase"/>
    <property type="match status" value="1"/>
</dbReference>
<evidence type="ECO:0000259" key="13">
    <source>
        <dbReference type="PROSITE" id="PS51831"/>
    </source>
</evidence>
<dbReference type="InterPro" id="IPR050124">
    <property type="entry name" value="tRNA_CCA-adding_enzyme"/>
</dbReference>
<dbReference type="InterPro" id="IPR043519">
    <property type="entry name" value="NT_sf"/>
</dbReference>